<dbReference type="Proteomes" id="UP000199126">
    <property type="component" value="Unassembled WGS sequence"/>
</dbReference>
<proteinExistence type="predicted"/>
<sequence length="283" mass="32515">MRVMSWNVNKPSNRKGRIDEQIAFIESKDVDILLLQEVRHGRDMKWAEHWRKQLAKIGLGTIEDSLDWAAELASSSVPPHDDIGHDNGHITAASQSWDLQLNDQLIRERLKSSDRSVFSTNFPEKILVSELETPRRTIELWNVRAVPGNSWGEEKIKIFETVYNRLTDTDNRTRILVGDFNTPDEELADGQAVPFGYNKDREVRQRYVNAELNILKGLGHLGMVDVFRAQHGYGGLEIEDTSWRSKRFDHIFATKSLDVSQCYYDVDGKEHSDHAPIIADFEL</sequence>
<keyword evidence="3" id="KW-1185">Reference proteome</keyword>
<keyword evidence="2" id="KW-0269">Exonuclease</keyword>
<dbReference type="AlphaFoldDB" id="A0A1H8W612"/>
<name>A0A1H8W612_9EURY</name>
<evidence type="ECO:0000313" key="2">
    <source>
        <dbReference type="EMBL" id="SEP23091.1"/>
    </source>
</evidence>
<organism evidence="2 3">
    <name type="scientific">Halogranum amylolyticum</name>
    <dbReference type="NCBI Taxonomy" id="660520"/>
    <lineage>
        <taxon>Archaea</taxon>
        <taxon>Methanobacteriati</taxon>
        <taxon>Methanobacteriota</taxon>
        <taxon>Stenosarchaea group</taxon>
        <taxon>Halobacteria</taxon>
        <taxon>Halobacteriales</taxon>
        <taxon>Haloferacaceae</taxon>
    </lineage>
</organism>
<reference evidence="3" key="1">
    <citation type="submission" date="2016-10" db="EMBL/GenBank/DDBJ databases">
        <authorList>
            <person name="Varghese N."/>
            <person name="Submissions S."/>
        </authorList>
    </citation>
    <scope>NUCLEOTIDE SEQUENCE [LARGE SCALE GENOMIC DNA]</scope>
    <source>
        <strain evidence="3">CGMCC 1.10121</strain>
    </source>
</reference>
<dbReference type="InterPro" id="IPR005135">
    <property type="entry name" value="Endo/exonuclease/phosphatase"/>
</dbReference>
<evidence type="ECO:0000259" key="1">
    <source>
        <dbReference type="Pfam" id="PF03372"/>
    </source>
</evidence>
<dbReference type="EMBL" id="FODV01000024">
    <property type="protein sequence ID" value="SEP23091.1"/>
    <property type="molecule type" value="Genomic_DNA"/>
</dbReference>
<keyword evidence="2" id="KW-0540">Nuclease</keyword>
<evidence type="ECO:0000313" key="3">
    <source>
        <dbReference type="Proteomes" id="UP000199126"/>
    </source>
</evidence>
<protein>
    <submittedName>
        <fullName evidence="2">Endonuclease/Exonuclease/phosphatase family protein</fullName>
    </submittedName>
</protein>
<keyword evidence="2" id="KW-0255">Endonuclease</keyword>
<accession>A0A1H8W612</accession>
<dbReference type="Pfam" id="PF03372">
    <property type="entry name" value="Exo_endo_phos"/>
    <property type="match status" value="1"/>
</dbReference>
<dbReference type="GO" id="GO:0004519">
    <property type="term" value="F:endonuclease activity"/>
    <property type="evidence" value="ECO:0007669"/>
    <property type="project" value="UniProtKB-KW"/>
</dbReference>
<dbReference type="InterPro" id="IPR036691">
    <property type="entry name" value="Endo/exonu/phosph_ase_sf"/>
</dbReference>
<keyword evidence="2" id="KW-0378">Hydrolase</keyword>
<dbReference type="SUPFAM" id="SSF56219">
    <property type="entry name" value="DNase I-like"/>
    <property type="match status" value="1"/>
</dbReference>
<gene>
    <name evidence="2" type="ORF">SAMN04487948_12423</name>
</gene>
<feature type="domain" description="Endonuclease/exonuclease/phosphatase" evidence="1">
    <location>
        <begin position="4"/>
        <end position="274"/>
    </location>
</feature>
<dbReference type="Gene3D" id="3.60.10.10">
    <property type="entry name" value="Endonuclease/exonuclease/phosphatase"/>
    <property type="match status" value="1"/>
</dbReference>
<dbReference type="GO" id="GO:0004527">
    <property type="term" value="F:exonuclease activity"/>
    <property type="evidence" value="ECO:0007669"/>
    <property type="project" value="UniProtKB-KW"/>
</dbReference>